<dbReference type="PANTHER" id="PTHR11675">
    <property type="entry name" value="N-ACETYLGALACTOSAMINYLTRANSFERASE"/>
    <property type="match status" value="1"/>
</dbReference>
<proteinExistence type="predicted"/>
<evidence type="ECO:0000256" key="1">
    <source>
        <dbReference type="ARBA" id="ARBA00023157"/>
    </source>
</evidence>
<protein>
    <submittedName>
        <fullName evidence="2">(California timema) hypothetical protein</fullName>
    </submittedName>
</protein>
<dbReference type="EMBL" id="OE179392">
    <property type="protein sequence ID" value="CAD7568688.1"/>
    <property type="molecule type" value="Genomic_DNA"/>
</dbReference>
<gene>
    <name evidence="2" type="ORF">TCMB3V08_LOCUS1443</name>
</gene>
<reference evidence="2" key="1">
    <citation type="submission" date="2020-11" db="EMBL/GenBank/DDBJ databases">
        <authorList>
            <person name="Tran Van P."/>
        </authorList>
    </citation>
    <scope>NUCLEOTIDE SEQUENCE</scope>
</reference>
<dbReference type="GO" id="GO:0004653">
    <property type="term" value="F:polypeptide N-acetylgalactosaminyltransferase activity"/>
    <property type="evidence" value="ECO:0007669"/>
    <property type="project" value="TreeGrafter"/>
</dbReference>
<dbReference type="GO" id="GO:0005794">
    <property type="term" value="C:Golgi apparatus"/>
    <property type="evidence" value="ECO:0007669"/>
    <property type="project" value="TreeGrafter"/>
</dbReference>
<dbReference type="AlphaFoldDB" id="A0A7R9P3F7"/>
<dbReference type="InterPro" id="IPR029044">
    <property type="entry name" value="Nucleotide-diphossugar_trans"/>
</dbReference>
<evidence type="ECO:0000313" key="2">
    <source>
        <dbReference type="EMBL" id="CAD7568688.1"/>
    </source>
</evidence>
<dbReference type="SUPFAM" id="SSF53448">
    <property type="entry name" value="Nucleotide-diphospho-sugar transferases"/>
    <property type="match status" value="1"/>
</dbReference>
<dbReference type="Gene3D" id="3.90.550.10">
    <property type="entry name" value="Spore Coat Polysaccharide Biosynthesis Protein SpsA, Chain A"/>
    <property type="match status" value="2"/>
</dbReference>
<name>A0A7R9P3F7_TIMCA</name>
<dbReference type="GO" id="GO:0006493">
    <property type="term" value="P:protein O-linked glycosylation"/>
    <property type="evidence" value="ECO:0007669"/>
    <property type="project" value="TreeGrafter"/>
</dbReference>
<organism evidence="2">
    <name type="scientific">Timema californicum</name>
    <name type="common">California timema</name>
    <name type="synonym">Walking stick</name>
    <dbReference type="NCBI Taxonomy" id="61474"/>
    <lineage>
        <taxon>Eukaryota</taxon>
        <taxon>Metazoa</taxon>
        <taxon>Ecdysozoa</taxon>
        <taxon>Arthropoda</taxon>
        <taxon>Hexapoda</taxon>
        <taxon>Insecta</taxon>
        <taxon>Pterygota</taxon>
        <taxon>Neoptera</taxon>
        <taxon>Polyneoptera</taxon>
        <taxon>Phasmatodea</taxon>
        <taxon>Timematodea</taxon>
        <taxon>Timematoidea</taxon>
        <taxon>Timematidae</taxon>
        <taxon>Timema</taxon>
    </lineage>
</organism>
<dbReference type="PANTHER" id="PTHR11675:SF131">
    <property type="entry name" value="POLYPEPTIDE N-ACETYLGALACTOSAMINYLTRANSFERASE 9-RELATED"/>
    <property type="match status" value="1"/>
</dbReference>
<keyword evidence="1" id="KW-1015">Disulfide bond</keyword>
<sequence length="370" mass="42402">MRAELWAASSRQLVLGSCQLCIEMSPFSYGVPHAPRIIIANLILWFMFIYPLFTEEKEERLVINDPALSSVDDSNKAAVNLTPVNKEARENITFFPAVNEAHKVEGRERHNVKQILGVEAPLNRGNIIREALMSPYIKNCYSLPKYGDMGQPVVLPSDLPDNLRKIVENSWNNNVFNQYLSDLISVHRKLPDSTLVRTVRSVIDRSPSHLVKEVVLIDDFYDLPHTKLHLEEYMAKRTQTLIASWLEPLLDRIARSTTAVVCQYLWHKSSYINVGEFNWNIIFDWHAISKIDRENQTNPTEPVRSPTMTGGLFLIDMAFFKMIETYDNDFNIRGAGERYGCGEGLWRWFRVPTLVTSIGMTLLTVKAKTL</sequence>
<accession>A0A7R9P3F7</accession>